<keyword evidence="4 11" id="KW-0812">Transmembrane</keyword>
<evidence type="ECO:0000256" key="11">
    <source>
        <dbReference type="SAM" id="Phobius"/>
    </source>
</evidence>
<keyword evidence="8" id="KW-0675">Receptor</keyword>
<evidence type="ECO:0000256" key="3">
    <source>
        <dbReference type="ARBA" id="ARBA00022507"/>
    </source>
</evidence>
<dbReference type="PRINTS" id="PR00901">
    <property type="entry name" value="PHEROMONEBAR"/>
</dbReference>
<evidence type="ECO:0000256" key="10">
    <source>
        <dbReference type="SAM" id="MobiDB-lite"/>
    </source>
</evidence>
<evidence type="ECO:0008006" key="13">
    <source>
        <dbReference type="Google" id="ProtNLM"/>
    </source>
</evidence>
<dbReference type="PRINTS" id="PR00899">
    <property type="entry name" value="GPCRSTE3"/>
</dbReference>
<sequence>MSYPNALFSTFAFVGFMMCLVTFPWQLEAWNSGTCVFMIWAGLGCLNLFINSIVWSHNAINWSPIWCDISTKFSIGLNVAVPAAGLCIARRLYHISSLQSVTVTQDVKRRHVLVDLLIGIGLPVLEMILHYIVQGHRFDIFEDVGCVPSTYFTPVALVIVTLPPLIIGLISAVYATLNIVQFRRLRSRINEFPGYSNLTTTRFLHFMCLSSAEIMFTVPLAAYNLYVAISIMNPWISWADTHYDFSRVELVLAYFWRQDPNTVRVIEFNRWVVVFCAFVFFAFFGLTAQSRKNYSLLFRVVFRRVNLFSLRMAQRANLTPLAFQSAGKRRDDTDITPSTQHTRNDCLGELSYAEKGPTSTYEGTDSHNSHIQ</sequence>
<feature type="transmembrane region" description="Helical" evidence="11">
    <location>
        <begin position="6"/>
        <end position="23"/>
    </location>
</feature>
<evidence type="ECO:0000313" key="12">
    <source>
        <dbReference type="EMBL" id="KAG5172005.1"/>
    </source>
</evidence>
<evidence type="ECO:0000256" key="4">
    <source>
        <dbReference type="ARBA" id="ARBA00022692"/>
    </source>
</evidence>
<comment type="similarity">
    <text evidence="2">Belongs to the G-protein coupled receptor 4 family.</text>
</comment>
<dbReference type="GO" id="GO:0004934">
    <property type="term" value="F:mating-type alpha-factor pheromone receptor activity"/>
    <property type="evidence" value="ECO:0007669"/>
    <property type="project" value="InterPro"/>
</dbReference>
<evidence type="ECO:0000256" key="5">
    <source>
        <dbReference type="ARBA" id="ARBA00022989"/>
    </source>
</evidence>
<evidence type="ECO:0000256" key="2">
    <source>
        <dbReference type="ARBA" id="ARBA00011085"/>
    </source>
</evidence>
<dbReference type="AlphaFoldDB" id="A0A8H7Y6F0"/>
<dbReference type="InterPro" id="IPR000481">
    <property type="entry name" value="GPCR_Pheromne_B_alpha_rcpt"/>
</dbReference>
<keyword evidence="5 11" id="KW-1133">Transmembrane helix</keyword>
<gene>
    <name evidence="12" type="ORF">JR316_004094</name>
</gene>
<proteinExistence type="inferred from homology"/>
<feature type="region of interest" description="Disordered" evidence="10">
    <location>
        <begin position="353"/>
        <end position="372"/>
    </location>
</feature>
<evidence type="ECO:0000256" key="7">
    <source>
        <dbReference type="ARBA" id="ARBA00023136"/>
    </source>
</evidence>
<feature type="transmembrane region" description="Helical" evidence="11">
    <location>
        <begin position="203"/>
        <end position="226"/>
    </location>
</feature>
<keyword evidence="9" id="KW-0807">Transducer</keyword>
<dbReference type="Pfam" id="PF02076">
    <property type="entry name" value="STE3"/>
    <property type="match status" value="1"/>
</dbReference>
<evidence type="ECO:0000256" key="6">
    <source>
        <dbReference type="ARBA" id="ARBA00023040"/>
    </source>
</evidence>
<comment type="subcellular location">
    <subcellularLocation>
        <location evidence="1">Membrane</location>
        <topology evidence="1">Multi-pass membrane protein</topology>
    </subcellularLocation>
</comment>
<keyword evidence="6" id="KW-0297">G-protein coupled receptor</keyword>
<feature type="transmembrane region" description="Helical" evidence="11">
    <location>
        <begin position="35"/>
        <end position="55"/>
    </location>
</feature>
<reference evidence="12" key="1">
    <citation type="submission" date="2021-02" db="EMBL/GenBank/DDBJ databases">
        <title>Psilocybe cubensis genome.</title>
        <authorList>
            <person name="Mckernan K.J."/>
            <person name="Crawford S."/>
            <person name="Trippe A."/>
            <person name="Kane L.T."/>
            <person name="Mclaughlin S."/>
        </authorList>
    </citation>
    <scope>NUCLEOTIDE SEQUENCE [LARGE SCALE GENOMIC DNA]</scope>
    <source>
        <strain evidence="12">MGC-MH-2018</strain>
    </source>
</reference>
<organism evidence="12">
    <name type="scientific">Psilocybe cubensis</name>
    <name type="common">Psychedelic mushroom</name>
    <name type="synonym">Stropharia cubensis</name>
    <dbReference type="NCBI Taxonomy" id="181762"/>
    <lineage>
        <taxon>Eukaryota</taxon>
        <taxon>Fungi</taxon>
        <taxon>Dikarya</taxon>
        <taxon>Basidiomycota</taxon>
        <taxon>Agaricomycotina</taxon>
        <taxon>Agaricomycetes</taxon>
        <taxon>Agaricomycetidae</taxon>
        <taxon>Agaricales</taxon>
        <taxon>Agaricineae</taxon>
        <taxon>Strophariaceae</taxon>
        <taxon>Psilocybe</taxon>
    </lineage>
</organism>
<evidence type="ECO:0000256" key="9">
    <source>
        <dbReference type="ARBA" id="ARBA00023224"/>
    </source>
</evidence>
<feature type="transmembrane region" description="Helical" evidence="11">
    <location>
        <begin position="268"/>
        <end position="288"/>
    </location>
</feature>
<dbReference type="InterPro" id="IPR001499">
    <property type="entry name" value="GPCR_STE3"/>
</dbReference>
<protein>
    <recommendedName>
        <fullName evidence="13">Pheromone receptor</fullName>
    </recommendedName>
</protein>
<evidence type="ECO:0000256" key="8">
    <source>
        <dbReference type="ARBA" id="ARBA00023170"/>
    </source>
</evidence>
<dbReference type="PANTHER" id="PTHR28097">
    <property type="entry name" value="PHEROMONE A FACTOR RECEPTOR"/>
    <property type="match status" value="1"/>
</dbReference>
<comment type="caution">
    <text evidence="12">The sequence shown here is derived from an EMBL/GenBank/DDBJ whole genome shotgun (WGS) entry which is preliminary data.</text>
</comment>
<feature type="transmembrane region" description="Helical" evidence="11">
    <location>
        <begin position="113"/>
        <end position="133"/>
    </location>
</feature>
<keyword evidence="3" id="KW-0589">Pheromone response</keyword>
<dbReference type="PANTHER" id="PTHR28097:SF1">
    <property type="entry name" value="PHEROMONE A FACTOR RECEPTOR"/>
    <property type="match status" value="1"/>
</dbReference>
<evidence type="ECO:0000256" key="1">
    <source>
        <dbReference type="ARBA" id="ARBA00004141"/>
    </source>
</evidence>
<dbReference type="EMBL" id="JAFIQS010000003">
    <property type="protein sequence ID" value="KAG5172005.1"/>
    <property type="molecule type" value="Genomic_DNA"/>
</dbReference>
<name>A0A8H7Y6F0_PSICU</name>
<feature type="transmembrane region" description="Helical" evidence="11">
    <location>
        <begin position="153"/>
        <end position="182"/>
    </location>
</feature>
<dbReference type="CDD" id="cd14966">
    <property type="entry name" value="7tmD_STE3"/>
    <property type="match status" value="1"/>
</dbReference>
<dbReference type="GO" id="GO:0005886">
    <property type="term" value="C:plasma membrane"/>
    <property type="evidence" value="ECO:0007669"/>
    <property type="project" value="TreeGrafter"/>
</dbReference>
<accession>A0A8H7Y6F0</accession>
<dbReference type="GO" id="GO:0000750">
    <property type="term" value="P:pheromone-dependent signal transduction involved in conjugation with cellular fusion"/>
    <property type="evidence" value="ECO:0007669"/>
    <property type="project" value="TreeGrafter"/>
</dbReference>
<keyword evidence="7 11" id="KW-0472">Membrane</keyword>